<dbReference type="RefSeq" id="WP_072551935.1">
    <property type="nucleotide sequence ID" value="NZ_CP018153.1"/>
</dbReference>
<proteinExistence type="predicted"/>
<reference evidence="2 3" key="1">
    <citation type="submission" date="2016-11" db="EMBL/GenBank/DDBJ databases">
        <title>Gramella sp. LPB0144 isolated from marine environment.</title>
        <authorList>
            <person name="Kim E."/>
            <person name="Yi H."/>
        </authorList>
    </citation>
    <scope>NUCLEOTIDE SEQUENCE [LARGE SCALE GENOMIC DNA]</scope>
    <source>
        <strain evidence="2 3">LPB0144</strain>
    </source>
</reference>
<feature type="domain" description="NodB homology" evidence="1">
    <location>
        <begin position="31"/>
        <end position="184"/>
    </location>
</feature>
<dbReference type="KEGG" id="grl:LPB144_02125"/>
<dbReference type="AlphaFoldDB" id="A0A1L3J2C6"/>
<keyword evidence="3" id="KW-1185">Reference proteome</keyword>
<sequence>MNNGNLIISLDFELIWGVFDSVTFENSQDYFDNTKAIIPEVLGMFERNRIHCTWAIVGMLFNDNWNQWKENFPSSLPDYSKPQLSSFKEGLKLASIKNSKHSCFAPELIDLIGSYESQEIGTHTYSHYYCLEDGQNLMNFRADLEKAIEIASLKGIQLKSLVFPRNQMNQDYLKICYELGITNVRSNPAEWYWKNPESNQLKVKLARTGDAYINMGKKSYPITDLKRINDLPITQPASRFLRPVEGNDFMRKLKLRRIKNEMSVAAKKKEIYHLWWHPHNFGYKPKESLHDLACLIKHYTYLNNKYNFKSLNMKELGALVK</sequence>
<dbReference type="Gene3D" id="3.20.20.370">
    <property type="entry name" value="Glycoside hydrolase/deacetylase"/>
    <property type="match status" value="1"/>
</dbReference>
<evidence type="ECO:0000313" key="3">
    <source>
        <dbReference type="Proteomes" id="UP000182510"/>
    </source>
</evidence>
<name>A0A1L3J2C6_9FLAO</name>
<gene>
    <name evidence="2" type="ORF">LPB144_02125</name>
</gene>
<evidence type="ECO:0000259" key="1">
    <source>
        <dbReference type="Pfam" id="PF01522"/>
    </source>
</evidence>
<dbReference type="Proteomes" id="UP000182510">
    <property type="component" value="Chromosome"/>
</dbReference>
<dbReference type="Pfam" id="PF01522">
    <property type="entry name" value="Polysacc_deac_1"/>
    <property type="match status" value="1"/>
</dbReference>
<dbReference type="OrthoDB" id="7836272at2"/>
<dbReference type="GO" id="GO:0016810">
    <property type="term" value="F:hydrolase activity, acting on carbon-nitrogen (but not peptide) bonds"/>
    <property type="evidence" value="ECO:0007669"/>
    <property type="project" value="InterPro"/>
</dbReference>
<dbReference type="STRING" id="1913577.LPB144_02125"/>
<accession>A0A1L3J2C6</accession>
<dbReference type="InterPro" id="IPR011330">
    <property type="entry name" value="Glyco_hydro/deAcase_b/a-brl"/>
</dbReference>
<protein>
    <submittedName>
        <fullName evidence="2">Polysaccharide deacetylase</fullName>
    </submittedName>
</protein>
<evidence type="ECO:0000313" key="2">
    <source>
        <dbReference type="EMBL" id="APG59279.1"/>
    </source>
</evidence>
<dbReference type="InterPro" id="IPR002509">
    <property type="entry name" value="NODB_dom"/>
</dbReference>
<dbReference type="GO" id="GO:0005975">
    <property type="term" value="P:carbohydrate metabolic process"/>
    <property type="evidence" value="ECO:0007669"/>
    <property type="project" value="InterPro"/>
</dbReference>
<dbReference type="EMBL" id="CP018153">
    <property type="protein sequence ID" value="APG59279.1"/>
    <property type="molecule type" value="Genomic_DNA"/>
</dbReference>
<dbReference type="CDD" id="cd10929">
    <property type="entry name" value="CE4_u5"/>
    <property type="match status" value="1"/>
</dbReference>
<organism evidence="2 3">
    <name type="scientific">Christiangramia salexigens</name>
    <dbReference type="NCBI Taxonomy" id="1913577"/>
    <lineage>
        <taxon>Bacteria</taxon>
        <taxon>Pseudomonadati</taxon>
        <taxon>Bacteroidota</taxon>
        <taxon>Flavobacteriia</taxon>
        <taxon>Flavobacteriales</taxon>
        <taxon>Flavobacteriaceae</taxon>
        <taxon>Christiangramia</taxon>
    </lineage>
</organism>
<dbReference type="SUPFAM" id="SSF88713">
    <property type="entry name" value="Glycoside hydrolase/deacetylase"/>
    <property type="match status" value="1"/>
</dbReference>